<dbReference type="PANTHER" id="PTHR37888">
    <property type="entry name" value="DNA-BINDING BROMODOMAIN-CONTAINING PROTEIN"/>
    <property type="match status" value="1"/>
</dbReference>
<dbReference type="CDD" id="cd00167">
    <property type="entry name" value="SANT"/>
    <property type="match status" value="1"/>
</dbReference>
<dbReference type="OrthoDB" id="1742084at2759"/>
<feature type="compositionally biased region" description="Basic and acidic residues" evidence="3">
    <location>
        <begin position="620"/>
        <end position="629"/>
    </location>
</feature>
<name>A0A1R3J0M6_COCAP</name>
<dbReference type="SMART" id="SM00297">
    <property type="entry name" value="BROMO"/>
    <property type="match status" value="1"/>
</dbReference>
<feature type="region of interest" description="Disordered" evidence="3">
    <location>
        <begin position="430"/>
        <end position="647"/>
    </location>
</feature>
<dbReference type="InterPro" id="IPR001487">
    <property type="entry name" value="Bromodomain"/>
</dbReference>
<feature type="compositionally biased region" description="Basic and acidic residues" evidence="3">
    <location>
        <begin position="503"/>
        <end position="533"/>
    </location>
</feature>
<keyword evidence="6" id="KW-1185">Reference proteome</keyword>
<comment type="caution">
    <text evidence="5">The sequence shown here is derived from an EMBL/GenBank/DDBJ whole genome shotgun (WGS) entry which is preliminary data.</text>
</comment>
<dbReference type="InterPro" id="IPR036427">
    <property type="entry name" value="Bromodomain-like_sf"/>
</dbReference>
<evidence type="ECO:0000256" key="1">
    <source>
        <dbReference type="ARBA" id="ARBA00023117"/>
    </source>
</evidence>
<dbReference type="Gene3D" id="1.20.920.10">
    <property type="entry name" value="Bromodomain-like"/>
    <property type="match status" value="1"/>
</dbReference>
<dbReference type="CDD" id="cd04369">
    <property type="entry name" value="Bromodomain"/>
    <property type="match status" value="1"/>
</dbReference>
<evidence type="ECO:0000256" key="2">
    <source>
        <dbReference type="PROSITE-ProRule" id="PRU00035"/>
    </source>
</evidence>
<accession>A0A1R3J0M6</accession>
<protein>
    <recommendedName>
        <fullName evidence="4">Bromo domain-containing protein</fullName>
    </recommendedName>
</protein>
<reference evidence="5 6" key="1">
    <citation type="submission" date="2013-09" db="EMBL/GenBank/DDBJ databases">
        <title>Corchorus capsularis genome sequencing.</title>
        <authorList>
            <person name="Alam M."/>
            <person name="Haque M.S."/>
            <person name="Islam M.S."/>
            <person name="Emdad E.M."/>
            <person name="Islam M.M."/>
            <person name="Ahmed B."/>
            <person name="Halim A."/>
            <person name="Hossen Q.M.M."/>
            <person name="Hossain M.Z."/>
            <person name="Ahmed R."/>
            <person name="Khan M.M."/>
            <person name="Islam R."/>
            <person name="Rashid M.M."/>
            <person name="Khan S.A."/>
            <person name="Rahman M.S."/>
            <person name="Alam M."/>
        </authorList>
    </citation>
    <scope>NUCLEOTIDE SEQUENCE [LARGE SCALE GENOMIC DNA]</scope>
    <source>
        <strain evidence="6">cv. CVL-1</strain>
        <tissue evidence="5">Whole seedling</tissue>
    </source>
</reference>
<proteinExistence type="predicted"/>
<feature type="compositionally biased region" description="Acidic residues" evidence="3">
    <location>
        <begin position="559"/>
        <end position="571"/>
    </location>
</feature>
<dbReference type="Gramene" id="OMO88384">
    <property type="protein sequence ID" value="OMO88384"/>
    <property type="gene ID" value="CCACVL1_08419"/>
</dbReference>
<feature type="compositionally biased region" description="Basic residues" evidence="3">
    <location>
        <begin position="602"/>
        <end position="611"/>
    </location>
</feature>
<feature type="region of interest" description="Disordered" evidence="3">
    <location>
        <begin position="122"/>
        <end position="281"/>
    </location>
</feature>
<evidence type="ECO:0000313" key="6">
    <source>
        <dbReference type="Proteomes" id="UP000188268"/>
    </source>
</evidence>
<feature type="compositionally biased region" description="Basic and acidic residues" evidence="3">
    <location>
        <begin position="122"/>
        <end position="133"/>
    </location>
</feature>
<evidence type="ECO:0000259" key="4">
    <source>
        <dbReference type="PROSITE" id="PS50014"/>
    </source>
</evidence>
<dbReference type="Pfam" id="PF00439">
    <property type="entry name" value="Bromodomain"/>
    <property type="match status" value="1"/>
</dbReference>
<evidence type="ECO:0000256" key="3">
    <source>
        <dbReference type="SAM" id="MobiDB-lite"/>
    </source>
</evidence>
<feature type="compositionally biased region" description="Basic and acidic residues" evidence="3">
    <location>
        <begin position="180"/>
        <end position="191"/>
    </location>
</feature>
<dbReference type="PROSITE" id="PS50014">
    <property type="entry name" value="BROMODOMAIN_2"/>
    <property type="match status" value="1"/>
</dbReference>
<gene>
    <name evidence="5" type="ORF">CCACVL1_08419</name>
</gene>
<dbReference type="Gene3D" id="1.10.10.60">
    <property type="entry name" value="Homeodomain-like"/>
    <property type="match status" value="1"/>
</dbReference>
<dbReference type="AlphaFoldDB" id="A0A1R3J0M6"/>
<dbReference type="SMART" id="SM00717">
    <property type="entry name" value="SANT"/>
    <property type="match status" value="1"/>
</dbReference>
<organism evidence="5 6">
    <name type="scientific">Corchorus capsularis</name>
    <name type="common">Jute</name>
    <dbReference type="NCBI Taxonomy" id="210143"/>
    <lineage>
        <taxon>Eukaryota</taxon>
        <taxon>Viridiplantae</taxon>
        <taxon>Streptophyta</taxon>
        <taxon>Embryophyta</taxon>
        <taxon>Tracheophyta</taxon>
        <taxon>Spermatophyta</taxon>
        <taxon>Magnoliopsida</taxon>
        <taxon>eudicotyledons</taxon>
        <taxon>Gunneridae</taxon>
        <taxon>Pentapetalae</taxon>
        <taxon>rosids</taxon>
        <taxon>malvids</taxon>
        <taxon>Malvales</taxon>
        <taxon>Malvaceae</taxon>
        <taxon>Grewioideae</taxon>
        <taxon>Apeibeae</taxon>
        <taxon>Corchorus</taxon>
    </lineage>
</organism>
<dbReference type="OMA" id="SFTPQLC"/>
<sequence>MAGEHETSAHPWGTLEELLLASAVNRHGTKSWDSIALELQTRRNSVSSSSSSSFTPQLCKDKFFDLKRRFISPNEAASSSGLVDQLRRIRVEELRREVQQRDVSILSLELKVKRLVEERERTLKEEPDLDGRQNKLSPEIDGCEPTAGNDSGDPDDRSFNESNSTSQKPEEATPTTTVTVKDEKNDVEAVEKVGGGGGEKKAQVKTEPGVGSEPDPVRTGKGPGNEGVNGEEGDNKKQTSDVQSSASLWMKKPRGVNSDGGSSSGEEREVSPAKKGGSGPAVKPEFFVKLLGIILSHRLGSAFRRRQRSQESERYKNLIRQHIDLERIESRLEKGVYSSDGDGSPKFFRDLLLLFNNVMVFHRKNSPEHIAAQELRGLVSKEMRDYKQLRKQATAWKPEPEELPPVCVSKPNKSSTMSIAACSKRGSIKEVTENNATRKRKVVEDDKPKPKPKPKADSNSNSNSNYFAGTGIDEIEKGIRKKRSNERAVSARRNSTRTSGKMMNEETKHEYGGNELSSHDTLELKVDKKEKPVPRKKQGAASFLKRMKQNSPSQVTTDKDDDDDDDDDDHSEEEKGRGKKRDVKRVTRSSGGRGAREEGGRVKRGVGRPPKRAAAAAPETKGKRGRDNGDNEVGVGGGGRARKRSRR</sequence>
<dbReference type="EMBL" id="AWWV01009006">
    <property type="protein sequence ID" value="OMO88384.1"/>
    <property type="molecule type" value="Genomic_DNA"/>
</dbReference>
<dbReference type="PANTHER" id="PTHR37888:SF8">
    <property type="entry name" value="HISTONE-LYSINE N-METHYLTRANSFERASE, H3 LYSINE-79 SPECIFIC-LIKE"/>
    <property type="match status" value="1"/>
</dbReference>
<feature type="compositionally biased region" description="Basic residues" evidence="3">
    <location>
        <begin position="577"/>
        <end position="587"/>
    </location>
</feature>
<dbReference type="InterPro" id="IPR001005">
    <property type="entry name" value="SANT/Myb"/>
</dbReference>
<dbReference type="Proteomes" id="UP000188268">
    <property type="component" value="Unassembled WGS sequence"/>
</dbReference>
<evidence type="ECO:0000313" key="5">
    <source>
        <dbReference type="EMBL" id="OMO88384.1"/>
    </source>
</evidence>
<dbReference type="SUPFAM" id="SSF47370">
    <property type="entry name" value="Bromodomain"/>
    <property type="match status" value="1"/>
</dbReference>
<keyword evidence="1 2" id="KW-0103">Bromodomain</keyword>
<feature type="domain" description="Bromo" evidence="4">
    <location>
        <begin position="295"/>
        <end position="369"/>
    </location>
</feature>
<feature type="compositionally biased region" description="Polar residues" evidence="3">
    <location>
        <begin position="492"/>
        <end position="501"/>
    </location>
</feature>